<dbReference type="InterPro" id="IPR023393">
    <property type="entry name" value="START-like_dom_sf"/>
</dbReference>
<protein>
    <submittedName>
        <fullName evidence="3">Pathogenesis-related protein STH-21-like</fullName>
    </submittedName>
</protein>
<reference evidence="3" key="1">
    <citation type="submission" date="2025-08" db="UniProtKB">
        <authorList>
            <consortium name="RefSeq"/>
        </authorList>
    </citation>
    <scope>IDENTIFICATION</scope>
</reference>
<dbReference type="OrthoDB" id="1500546at2759"/>
<dbReference type="KEGG" id="nnu:104588989"/>
<dbReference type="Proteomes" id="UP000189703">
    <property type="component" value="Unplaced"/>
</dbReference>
<dbReference type="PANTHER" id="PTHR31213:SF174">
    <property type="entry name" value="MAJOR ALLERGEN PRU AR 1-LIKE"/>
    <property type="match status" value="1"/>
</dbReference>
<evidence type="ECO:0000256" key="1">
    <source>
        <dbReference type="ARBA" id="ARBA00009744"/>
    </source>
</evidence>
<dbReference type="GO" id="GO:0004864">
    <property type="term" value="F:protein phosphatase inhibitor activity"/>
    <property type="evidence" value="ECO:0000318"/>
    <property type="project" value="GO_Central"/>
</dbReference>
<dbReference type="GO" id="GO:0010427">
    <property type="term" value="F:abscisic acid binding"/>
    <property type="evidence" value="ECO:0000318"/>
    <property type="project" value="GO_Central"/>
</dbReference>
<dbReference type="GO" id="GO:0005737">
    <property type="term" value="C:cytoplasm"/>
    <property type="evidence" value="ECO:0000318"/>
    <property type="project" value="GO_Central"/>
</dbReference>
<dbReference type="PANTHER" id="PTHR31213">
    <property type="entry name" value="OS08G0374000 PROTEIN-RELATED"/>
    <property type="match status" value="1"/>
</dbReference>
<evidence type="ECO:0000313" key="3">
    <source>
        <dbReference type="RefSeq" id="XP_010245448.1"/>
    </source>
</evidence>
<dbReference type="GO" id="GO:0038023">
    <property type="term" value="F:signaling receptor activity"/>
    <property type="evidence" value="ECO:0000318"/>
    <property type="project" value="GO_Central"/>
</dbReference>
<proteinExistence type="inferred from homology"/>
<dbReference type="SUPFAM" id="SSF55961">
    <property type="entry name" value="Bet v1-like"/>
    <property type="match status" value="1"/>
</dbReference>
<dbReference type="eggNOG" id="ENOG502RXTQ">
    <property type="taxonomic scope" value="Eukaryota"/>
</dbReference>
<organism evidence="2 3">
    <name type="scientific">Nelumbo nucifera</name>
    <name type="common">Sacred lotus</name>
    <dbReference type="NCBI Taxonomy" id="4432"/>
    <lineage>
        <taxon>Eukaryota</taxon>
        <taxon>Viridiplantae</taxon>
        <taxon>Streptophyta</taxon>
        <taxon>Embryophyta</taxon>
        <taxon>Tracheophyta</taxon>
        <taxon>Spermatophyta</taxon>
        <taxon>Magnoliopsida</taxon>
        <taxon>Proteales</taxon>
        <taxon>Nelumbonaceae</taxon>
        <taxon>Nelumbo</taxon>
    </lineage>
</organism>
<dbReference type="AlphaFoldDB" id="A0A1U7Z0F0"/>
<dbReference type="GO" id="GO:0006952">
    <property type="term" value="P:defense response"/>
    <property type="evidence" value="ECO:0007669"/>
    <property type="project" value="InterPro"/>
</dbReference>
<dbReference type="FunFam" id="3.30.530.20:FF:000007">
    <property type="entry name" value="Major pollen allergen Bet v 1-A"/>
    <property type="match status" value="1"/>
</dbReference>
<evidence type="ECO:0000313" key="2">
    <source>
        <dbReference type="Proteomes" id="UP000189703"/>
    </source>
</evidence>
<gene>
    <name evidence="3" type="primary">LOC104588989</name>
</gene>
<dbReference type="InterPro" id="IPR024949">
    <property type="entry name" value="Bet_v_I_allergen"/>
</dbReference>
<dbReference type="RefSeq" id="XP_010245448.1">
    <property type="nucleotide sequence ID" value="XM_010247146.1"/>
</dbReference>
<dbReference type="InterPro" id="IPR050279">
    <property type="entry name" value="Plant_def-hormone_signal"/>
</dbReference>
<sequence length="160" mass="17318">MGFTSFSSEFVSPVSPARMFKAGVLDLHSLIPKLMPEVVTTAAIVQGDGGVGSIKQFNFTEAFPVSHVKDHIDVLDKEKFVCKYSLVEGGEIGTKLKSACYEIKFEPSSDGGSICKLGAEYNVLDGVTYTEDEIKVAKDGMTGMYKTIEAHLLTNPHAYA</sequence>
<accession>A0A1U7Z0F0</accession>
<dbReference type="GeneID" id="104588989"/>
<dbReference type="GO" id="GO:0009738">
    <property type="term" value="P:abscisic acid-activated signaling pathway"/>
    <property type="evidence" value="ECO:0000318"/>
    <property type="project" value="GO_Central"/>
</dbReference>
<dbReference type="PRINTS" id="PR00634">
    <property type="entry name" value="BETALLERGEN"/>
</dbReference>
<dbReference type="CDD" id="cd07816">
    <property type="entry name" value="Bet_v1-like"/>
    <property type="match status" value="1"/>
</dbReference>
<dbReference type="InterPro" id="IPR000916">
    <property type="entry name" value="Bet_v_I/MLP"/>
</dbReference>
<keyword evidence="2" id="KW-1185">Reference proteome</keyword>
<comment type="similarity">
    <text evidence="1">Belongs to the BetVI family.</text>
</comment>
<name>A0A1U7Z0F0_NELNU</name>
<dbReference type="Pfam" id="PF00407">
    <property type="entry name" value="Bet_v_1"/>
    <property type="match status" value="1"/>
</dbReference>
<dbReference type="OMA" id="HVNERID"/>
<dbReference type="GO" id="GO:0005634">
    <property type="term" value="C:nucleus"/>
    <property type="evidence" value="ECO:0000318"/>
    <property type="project" value="GO_Central"/>
</dbReference>
<dbReference type="Gene3D" id="3.30.530.20">
    <property type="match status" value="1"/>
</dbReference>